<feature type="non-terminal residue" evidence="2">
    <location>
        <position position="51"/>
    </location>
</feature>
<keyword evidence="3" id="KW-1185">Reference proteome</keyword>
<dbReference type="Pfam" id="PF00109">
    <property type="entry name" value="ketoacyl-synt"/>
    <property type="match status" value="1"/>
</dbReference>
<evidence type="ECO:0000313" key="3">
    <source>
        <dbReference type="Proteomes" id="UP001597045"/>
    </source>
</evidence>
<organism evidence="2 3">
    <name type="scientific">Kibdelosporangium lantanae</name>
    <dbReference type="NCBI Taxonomy" id="1497396"/>
    <lineage>
        <taxon>Bacteria</taxon>
        <taxon>Bacillati</taxon>
        <taxon>Actinomycetota</taxon>
        <taxon>Actinomycetes</taxon>
        <taxon>Pseudonocardiales</taxon>
        <taxon>Pseudonocardiaceae</taxon>
        <taxon>Kibdelosporangium</taxon>
    </lineage>
</organism>
<evidence type="ECO:0000313" key="2">
    <source>
        <dbReference type="EMBL" id="MFD1050421.1"/>
    </source>
</evidence>
<evidence type="ECO:0000259" key="1">
    <source>
        <dbReference type="Pfam" id="PF00109"/>
    </source>
</evidence>
<dbReference type="InterPro" id="IPR016039">
    <property type="entry name" value="Thiolase-like"/>
</dbReference>
<dbReference type="EMBL" id="JBHTIS010002825">
    <property type="protein sequence ID" value="MFD1050421.1"/>
    <property type="molecule type" value="Genomic_DNA"/>
</dbReference>
<gene>
    <name evidence="2" type="ORF">ACFQ1S_35290</name>
</gene>
<dbReference type="PROSITE" id="PS51257">
    <property type="entry name" value="PROKAR_LIPOPROTEIN"/>
    <property type="match status" value="1"/>
</dbReference>
<dbReference type="InterPro" id="IPR014030">
    <property type="entry name" value="Ketoacyl_synth_N"/>
</dbReference>
<accession>A0ABW3MIG6</accession>
<comment type="caution">
    <text evidence="2">The sequence shown here is derived from an EMBL/GenBank/DDBJ whole genome shotgun (WGS) entry which is preliminary data.</text>
</comment>
<protein>
    <submittedName>
        <fullName evidence="2">Beta-ketoacyl synthase N-terminal-like domain-containing protein</fullName>
    </submittedName>
</protein>
<reference evidence="3" key="1">
    <citation type="journal article" date="2019" name="Int. J. Syst. Evol. Microbiol.">
        <title>The Global Catalogue of Microorganisms (GCM) 10K type strain sequencing project: providing services to taxonomists for standard genome sequencing and annotation.</title>
        <authorList>
            <consortium name="The Broad Institute Genomics Platform"/>
            <consortium name="The Broad Institute Genome Sequencing Center for Infectious Disease"/>
            <person name="Wu L."/>
            <person name="Ma J."/>
        </authorList>
    </citation>
    <scope>NUCLEOTIDE SEQUENCE [LARGE SCALE GENOMIC DNA]</scope>
    <source>
        <strain evidence="3">JCM 31486</strain>
    </source>
</reference>
<proteinExistence type="predicted"/>
<name>A0ABW3MIG6_9PSEU</name>
<feature type="domain" description="Beta-ketoacyl synthase-like N-terminal" evidence="1">
    <location>
        <begin position="21"/>
        <end position="50"/>
    </location>
</feature>
<sequence length="51" mass="5086">MGASRSVSSDLDPDLSGGALAVVGLSCRLPRSPDPASFWRLLAAGGDAITA</sequence>
<dbReference type="Gene3D" id="3.40.47.10">
    <property type="match status" value="1"/>
</dbReference>
<dbReference type="SUPFAM" id="SSF53901">
    <property type="entry name" value="Thiolase-like"/>
    <property type="match status" value="1"/>
</dbReference>
<dbReference type="Proteomes" id="UP001597045">
    <property type="component" value="Unassembled WGS sequence"/>
</dbReference>